<gene>
    <name evidence="1" type="ORF">CR152_12840</name>
</gene>
<protein>
    <submittedName>
        <fullName evidence="1">DUF3052 domain-containing protein</fullName>
    </submittedName>
</protein>
<sequence length="124" mass="13714">MSEKTIADKMYLKTAKSLAVFNGAVHPAMMEQLPKSLINEDEGLADVVLVFALSQAELERWFPAALERLGDKGSLWVAYLKPSAPKATDLTRDSIFAWAKERGVTGVAMISMDSDWSAVRLKRL</sequence>
<dbReference type="Pfam" id="PF11253">
    <property type="entry name" value="DUF3052"/>
    <property type="match status" value="1"/>
</dbReference>
<dbReference type="InterPro" id="IPR021412">
    <property type="entry name" value="DUF3052"/>
</dbReference>
<keyword evidence="2" id="KW-1185">Reference proteome</keyword>
<proteinExistence type="predicted"/>
<evidence type="ECO:0000313" key="1">
    <source>
        <dbReference type="EMBL" id="ATQ75301.1"/>
    </source>
</evidence>
<reference evidence="1" key="1">
    <citation type="submission" date="2017-10" db="EMBL/GenBank/DDBJ databases">
        <title>Massilia psychrophilum sp. nov., a novel purple-pigmented bacterium isolated from Tianshan glacier, Xinjiang Municipality, China.</title>
        <authorList>
            <person name="Wang H."/>
        </authorList>
    </citation>
    <scope>NUCLEOTIDE SEQUENCE [LARGE SCALE GENOMIC DNA]</scope>
    <source>
        <strain evidence="1">B2</strain>
    </source>
</reference>
<evidence type="ECO:0000313" key="2">
    <source>
        <dbReference type="Proteomes" id="UP000229897"/>
    </source>
</evidence>
<accession>A0A2D2DK01</accession>
<name>A0A2D2DK01_9BURK</name>
<dbReference type="OrthoDB" id="9800461at2"/>
<dbReference type="EMBL" id="CP024608">
    <property type="protein sequence ID" value="ATQ75301.1"/>
    <property type="molecule type" value="Genomic_DNA"/>
</dbReference>
<dbReference type="RefSeq" id="WP_099875261.1">
    <property type="nucleotide sequence ID" value="NZ_CP024608.1"/>
</dbReference>
<dbReference type="AlphaFoldDB" id="A0A2D2DK01"/>
<dbReference type="KEGG" id="mass:CR152_12840"/>
<dbReference type="Proteomes" id="UP000229897">
    <property type="component" value="Chromosome"/>
</dbReference>
<organism evidence="1 2">
    <name type="scientific">Massilia violaceinigra</name>
    <dbReference type="NCBI Taxonomy" id="2045208"/>
    <lineage>
        <taxon>Bacteria</taxon>
        <taxon>Pseudomonadati</taxon>
        <taxon>Pseudomonadota</taxon>
        <taxon>Betaproteobacteria</taxon>
        <taxon>Burkholderiales</taxon>
        <taxon>Oxalobacteraceae</taxon>
        <taxon>Telluria group</taxon>
        <taxon>Massilia</taxon>
    </lineage>
</organism>